<accession>A0A366FUC6</accession>
<evidence type="ECO:0000256" key="1">
    <source>
        <dbReference type="ARBA" id="ARBA00001966"/>
    </source>
</evidence>
<feature type="domain" description="B12-binding" evidence="7">
    <location>
        <begin position="41"/>
        <end position="180"/>
    </location>
</feature>
<dbReference type="GO" id="GO:0046872">
    <property type="term" value="F:metal ion binding"/>
    <property type="evidence" value="ECO:0007669"/>
    <property type="project" value="UniProtKB-KW"/>
</dbReference>
<dbReference type="Gene3D" id="3.80.30.20">
    <property type="entry name" value="tm_1862 like domain"/>
    <property type="match status" value="1"/>
</dbReference>
<evidence type="ECO:0000259" key="8">
    <source>
        <dbReference type="PROSITE" id="PS51918"/>
    </source>
</evidence>
<dbReference type="Proteomes" id="UP000253529">
    <property type="component" value="Unassembled WGS sequence"/>
</dbReference>
<dbReference type="InterPro" id="IPR006158">
    <property type="entry name" value="Cobalamin-bd"/>
</dbReference>
<dbReference type="GO" id="GO:0003824">
    <property type="term" value="F:catalytic activity"/>
    <property type="evidence" value="ECO:0007669"/>
    <property type="project" value="InterPro"/>
</dbReference>
<dbReference type="InterPro" id="IPR020612">
    <property type="entry name" value="Methylthiotransferase_CS"/>
</dbReference>
<dbReference type="GO" id="GO:0005829">
    <property type="term" value="C:cytosol"/>
    <property type="evidence" value="ECO:0007669"/>
    <property type="project" value="TreeGrafter"/>
</dbReference>
<keyword evidence="3" id="KW-0949">S-adenosyl-L-methionine</keyword>
<dbReference type="InterPro" id="IPR006638">
    <property type="entry name" value="Elp3/MiaA/NifB-like_rSAM"/>
</dbReference>
<keyword evidence="4" id="KW-0479">Metal-binding</keyword>
<dbReference type="InterPro" id="IPR051198">
    <property type="entry name" value="BchE-like"/>
</dbReference>
<keyword evidence="6" id="KW-0411">Iron-sulfur</keyword>
<dbReference type="EMBL" id="QNRK01000003">
    <property type="protein sequence ID" value="RBP17299.1"/>
    <property type="molecule type" value="Genomic_DNA"/>
</dbReference>
<dbReference type="PANTHER" id="PTHR43409">
    <property type="entry name" value="ANAEROBIC MAGNESIUM-PROTOPORPHYRIN IX MONOMETHYL ESTER CYCLASE-RELATED"/>
    <property type="match status" value="1"/>
</dbReference>
<dbReference type="CDD" id="cd01335">
    <property type="entry name" value="Radical_SAM"/>
    <property type="match status" value="1"/>
</dbReference>
<dbReference type="PROSITE" id="PS51332">
    <property type="entry name" value="B12_BINDING"/>
    <property type="match status" value="1"/>
</dbReference>
<evidence type="ECO:0000259" key="7">
    <source>
        <dbReference type="PROSITE" id="PS51332"/>
    </source>
</evidence>
<dbReference type="PROSITE" id="PS51918">
    <property type="entry name" value="RADICAL_SAM"/>
    <property type="match status" value="1"/>
</dbReference>
<evidence type="ECO:0000313" key="9">
    <source>
        <dbReference type="EMBL" id="RBP17299.1"/>
    </source>
</evidence>
<dbReference type="SMART" id="SM00729">
    <property type="entry name" value="Elp3"/>
    <property type="match status" value="1"/>
</dbReference>
<dbReference type="PROSITE" id="PS01278">
    <property type="entry name" value="MTTASE_RADICAL"/>
    <property type="match status" value="1"/>
</dbReference>
<keyword evidence="2" id="KW-0004">4Fe-4S</keyword>
<dbReference type="InterPro" id="IPR058240">
    <property type="entry name" value="rSAM_sf"/>
</dbReference>
<dbReference type="GO" id="GO:0031419">
    <property type="term" value="F:cobalamin binding"/>
    <property type="evidence" value="ECO:0007669"/>
    <property type="project" value="InterPro"/>
</dbReference>
<evidence type="ECO:0000256" key="5">
    <source>
        <dbReference type="ARBA" id="ARBA00023004"/>
    </source>
</evidence>
<keyword evidence="5" id="KW-0408">Iron</keyword>
<gene>
    <name evidence="9" type="ORF">DFR50_103186</name>
</gene>
<comment type="caution">
    <text evidence="9">The sequence shown here is derived from an EMBL/GenBank/DDBJ whole genome shotgun (WGS) entry which is preliminary data.</text>
</comment>
<dbReference type="SFLD" id="SFLDG01082">
    <property type="entry name" value="B12-binding_domain_containing"/>
    <property type="match status" value="1"/>
</dbReference>
<protein>
    <submittedName>
        <fullName evidence="9">Radical SAM superfamily enzyme YgiQ (UPF0313 family)</fullName>
    </submittedName>
</protein>
<dbReference type="InterPro" id="IPR023404">
    <property type="entry name" value="rSAM_horseshoe"/>
</dbReference>
<evidence type="ECO:0000256" key="2">
    <source>
        <dbReference type="ARBA" id="ARBA00022485"/>
    </source>
</evidence>
<organism evidence="9 10">
    <name type="scientific">Roseiarcus fermentans</name>
    <dbReference type="NCBI Taxonomy" id="1473586"/>
    <lineage>
        <taxon>Bacteria</taxon>
        <taxon>Pseudomonadati</taxon>
        <taxon>Pseudomonadota</taxon>
        <taxon>Alphaproteobacteria</taxon>
        <taxon>Hyphomicrobiales</taxon>
        <taxon>Roseiarcaceae</taxon>
        <taxon>Roseiarcus</taxon>
    </lineage>
</organism>
<dbReference type="SFLD" id="SFLDS00029">
    <property type="entry name" value="Radical_SAM"/>
    <property type="match status" value="1"/>
</dbReference>
<evidence type="ECO:0000313" key="10">
    <source>
        <dbReference type="Proteomes" id="UP000253529"/>
    </source>
</evidence>
<dbReference type="AlphaFoldDB" id="A0A366FUC6"/>
<reference evidence="9 10" key="1">
    <citation type="submission" date="2018-06" db="EMBL/GenBank/DDBJ databases">
        <title>Genomic Encyclopedia of Type Strains, Phase IV (KMG-IV): sequencing the most valuable type-strain genomes for metagenomic binning, comparative biology and taxonomic classification.</title>
        <authorList>
            <person name="Goeker M."/>
        </authorList>
    </citation>
    <scope>NUCLEOTIDE SEQUENCE [LARGE SCALE GENOMIC DNA]</scope>
    <source>
        <strain evidence="9 10">DSM 24875</strain>
    </source>
</reference>
<feature type="domain" description="Radical SAM core" evidence="8">
    <location>
        <begin position="206"/>
        <end position="435"/>
    </location>
</feature>
<dbReference type="PANTHER" id="PTHR43409:SF7">
    <property type="entry name" value="BLL1977 PROTEIN"/>
    <property type="match status" value="1"/>
</dbReference>
<dbReference type="SUPFAM" id="SSF102114">
    <property type="entry name" value="Radical SAM enzymes"/>
    <property type="match status" value="1"/>
</dbReference>
<evidence type="ECO:0000256" key="4">
    <source>
        <dbReference type="ARBA" id="ARBA00022723"/>
    </source>
</evidence>
<name>A0A366FUC6_9HYPH</name>
<comment type="cofactor">
    <cofactor evidence="1">
        <name>[4Fe-4S] cluster</name>
        <dbReference type="ChEBI" id="CHEBI:49883"/>
    </cofactor>
</comment>
<sequence>MHMDKKSTGSPGGGAKFTFVLIKPTHYDDRGYPIQWFRSALPSNTLACMNSLAEDARDREVLGANVDFAIETFDETNRRIRPTQIIRDLAARGGRALVGLVGVQSNQFPRALDIARRLRAAGIPVCIGGFHVSGCIAMLPELPPELKEAQALGVALFAGEAEEGRLDTVLRDAWNGELKPLYDFMDQLPSLEGAPAPILPRKHVARTSGTYSSIDLGRGCPYQCSFCTIINVQGRKSRFRTPDDLEKIIRANKAQGIDRFFITDDNFARNSDWEILLDRVIALQEEGVRVGLTIQVDTLCHKIPNFIEKATAAGVKRVFIGLENINPDNLIAAKKRQNKITEYRAMLQSWRAHGAITYAGYILGFPADTKESILRDIEIIKRELPLDVLEFFFLTPLPGSEDHRNQLKARVWMDADINKYDLNHRVSHHSKMSDEEWEEAYREAWDAFYTPDHIRTILKRAAAIPNGRPRQILSTILWFKLMIDNEGVHPLEGGALRLKSRRDRRHGLPLESPLVFYSRYWGETAFKAAKYLRFFVKSRAILKEVMAAPDRAAYSDVAIAPPRADEFEALALYHATNGGEAALARMKLGDAVRAGTTAAAAE</sequence>
<dbReference type="GO" id="GO:0051539">
    <property type="term" value="F:4 iron, 4 sulfur cluster binding"/>
    <property type="evidence" value="ECO:0007669"/>
    <property type="project" value="UniProtKB-KW"/>
</dbReference>
<dbReference type="InterPro" id="IPR007197">
    <property type="entry name" value="rSAM"/>
</dbReference>
<keyword evidence="10" id="KW-1185">Reference proteome</keyword>
<proteinExistence type="predicted"/>
<evidence type="ECO:0000256" key="3">
    <source>
        <dbReference type="ARBA" id="ARBA00022691"/>
    </source>
</evidence>
<dbReference type="Pfam" id="PF04055">
    <property type="entry name" value="Radical_SAM"/>
    <property type="match status" value="1"/>
</dbReference>
<evidence type="ECO:0000256" key="6">
    <source>
        <dbReference type="ARBA" id="ARBA00023014"/>
    </source>
</evidence>